<dbReference type="PANTHER" id="PTHR42998:SF1">
    <property type="entry name" value="TYPE I RESTRICTION ENZYME HINDI METHYLASE SUBUNIT"/>
    <property type="match status" value="1"/>
</dbReference>
<dbReference type="Gene3D" id="1.20.1260.30">
    <property type="match status" value="1"/>
</dbReference>
<keyword evidence="3" id="KW-0489">Methyltransferase</keyword>
<accession>A0A1F4T8H1</accession>
<dbReference type="Pfam" id="PF12161">
    <property type="entry name" value="HsdM_N"/>
    <property type="match status" value="1"/>
</dbReference>
<keyword evidence="4" id="KW-0808">Transferase</keyword>
<evidence type="ECO:0000256" key="1">
    <source>
        <dbReference type="ARBA" id="ARBA00006594"/>
    </source>
</evidence>
<dbReference type="GO" id="GO:0003677">
    <property type="term" value="F:DNA binding"/>
    <property type="evidence" value="ECO:0007669"/>
    <property type="project" value="InterPro"/>
</dbReference>
<dbReference type="CDD" id="cd02440">
    <property type="entry name" value="AdoMet_MTases"/>
    <property type="match status" value="1"/>
</dbReference>
<reference evidence="10 11" key="1">
    <citation type="journal article" date="2016" name="Nat. Commun.">
        <title>Thousands of microbial genomes shed light on interconnected biogeochemical processes in an aquifer system.</title>
        <authorList>
            <person name="Anantharaman K."/>
            <person name="Brown C.T."/>
            <person name="Hug L.A."/>
            <person name="Sharon I."/>
            <person name="Castelle C.J."/>
            <person name="Probst A.J."/>
            <person name="Thomas B.C."/>
            <person name="Singh A."/>
            <person name="Wilkins M.J."/>
            <person name="Karaoz U."/>
            <person name="Brodie E.L."/>
            <person name="Williams K.H."/>
            <person name="Hubbard S.S."/>
            <person name="Banfield J.F."/>
        </authorList>
    </citation>
    <scope>NUCLEOTIDE SEQUENCE [LARGE SCALE GENOMIC DNA]</scope>
</reference>
<organism evidence="10 11">
    <name type="scientific">candidate division WOR-1 bacterium RIFOXYC12_FULL_54_18</name>
    <dbReference type="NCBI Taxonomy" id="1802584"/>
    <lineage>
        <taxon>Bacteria</taxon>
        <taxon>Bacillati</taxon>
        <taxon>Saganbacteria</taxon>
    </lineage>
</organism>
<dbReference type="EC" id="2.1.1.72" evidence="2"/>
<protein>
    <recommendedName>
        <fullName evidence="2">site-specific DNA-methyltransferase (adenine-specific)</fullName>
        <ecNumber evidence="2">2.1.1.72</ecNumber>
    </recommendedName>
</protein>
<feature type="domain" description="DNA methylase adenine-specific" evidence="8">
    <location>
        <begin position="147"/>
        <end position="455"/>
    </location>
</feature>
<comment type="catalytic activity">
    <reaction evidence="7">
        <text>a 2'-deoxyadenosine in DNA + S-adenosyl-L-methionine = an N(6)-methyl-2'-deoxyadenosine in DNA + S-adenosyl-L-homocysteine + H(+)</text>
        <dbReference type="Rhea" id="RHEA:15197"/>
        <dbReference type="Rhea" id="RHEA-COMP:12418"/>
        <dbReference type="Rhea" id="RHEA-COMP:12419"/>
        <dbReference type="ChEBI" id="CHEBI:15378"/>
        <dbReference type="ChEBI" id="CHEBI:57856"/>
        <dbReference type="ChEBI" id="CHEBI:59789"/>
        <dbReference type="ChEBI" id="CHEBI:90615"/>
        <dbReference type="ChEBI" id="CHEBI:90616"/>
        <dbReference type="EC" id="2.1.1.72"/>
    </reaction>
</comment>
<evidence type="ECO:0000256" key="3">
    <source>
        <dbReference type="ARBA" id="ARBA00022603"/>
    </source>
</evidence>
<evidence type="ECO:0000256" key="4">
    <source>
        <dbReference type="ARBA" id="ARBA00022679"/>
    </source>
</evidence>
<dbReference type="GO" id="GO:0009307">
    <property type="term" value="P:DNA restriction-modification system"/>
    <property type="evidence" value="ECO:0007669"/>
    <property type="project" value="UniProtKB-KW"/>
</dbReference>
<dbReference type="EMBL" id="MEUG01000001">
    <property type="protein sequence ID" value="OGC28887.1"/>
    <property type="molecule type" value="Genomic_DNA"/>
</dbReference>
<dbReference type="PRINTS" id="PR00507">
    <property type="entry name" value="N12N6MTFRASE"/>
</dbReference>
<dbReference type="InterPro" id="IPR022749">
    <property type="entry name" value="D12N6_MeTrfase_N"/>
</dbReference>
<proteinExistence type="inferred from homology"/>
<feature type="domain" description="N6 adenine-specific DNA methyltransferase N-terminal" evidence="9">
    <location>
        <begin position="11"/>
        <end position="137"/>
    </location>
</feature>
<dbReference type="Pfam" id="PF02384">
    <property type="entry name" value="N6_Mtase"/>
    <property type="match status" value="1"/>
</dbReference>
<dbReference type="GO" id="GO:0009007">
    <property type="term" value="F:site-specific DNA-methyltransferase (adenine-specific) activity"/>
    <property type="evidence" value="ECO:0007669"/>
    <property type="project" value="UniProtKB-EC"/>
</dbReference>
<evidence type="ECO:0000313" key="11">
    <source>
        <dbReference type="Proteomes" id="UP000178602"/>
    </source>
</evidence>
<dbReference type="GO" id="GO:0008170">
    <property type="term" value="F:N-methyltransferase activity"/>
    <property type="evidence" value="ECO:0007669"/>
    <property type="project" value="InterPro"/>
</dbReference>
<evidence type="ECO:0000313" key="10">
    <source>
        <dbReference type="EMBL" id="OGC28887.1"/>
    </source>
</evidence>
<dbReference type="InterPro" id="IPR038333">
    <property type="entry name" value="T1MK-like_N_sf"/>
</dbReference>
<evidence type="ECO:0000259" key="9">
    <source>
        <dbReference type="Pfam" id="PF12161"/>
    </source>
</evidence>
<evidence type="ECO:0000256" key="6">
    <source>
        <dbReference type="ARBA" id="ARBA00022747"/>
    </source>
</evidence>
<dbReference type="AlphaFoldDB" id="A0A1F4T8H1"/>
<gene>
    <name evidence="10" type="ORF">A3K49_02050</name>
</gene>
<dbReference type="PANTHER" id="PTHR42998">
    <property type="entry name" value="TYPE I RESTRICTION ENZYME HINDVIIP M PROTEIN-RELATED"/>
    <property type="match status" value="1"/>
</dbReference>
<evidence type="ECO:0000256" key="5">
    <source>
        <dbReference type="ARBA" id="ARBA00022691"/>
    </source>
</evidence>
<dbReference type="InterPro" id="IPR003356">
    <property type="entry name" value="DNA_methylase_A-5"/>
</dbReference>
<sequence length="500" mass="56415">MPEPENNLADLEKGLWNAADELRANSHLKSSEYSTPVLGLIFLRYADHKFTIVEKELASKGTGRRTIGKADYQAQGVMYLPEIARFDYLSKLKEGSDIGKAINAAMKAIEEENPSLKDVLPRNYNQLDKKVLIELIKLMASIPMEHDGDTLGRIYEYFLGEFAMTEGQKGGEFYTPISIVKLIVEIIEPFHGKILDPACGSGGMFVQSARFVEERKKKPSAEISIYGQEKTKETVRLCKMNLAVHGLEGDIRESNTYKEDIHKSVGKFDYVMANPPFNVNRVDIESLKGDPRFPFGLPTVDNANYLWIQIFYSALNSKGRAGFVMSNAAADARSSEMEIRKQLIKSGHVDVIVSVGSNFFYTVTLPVTLWFFDKEKDKALKNKVLFIDARNTFNQINRALRDFKPEQIEMLAGLVKQYRQGKLKDKPGLCKVATLKEIEEQGWSLNPGRYVGVAERPTEEYDFKEKIIGLNGELEKLNAESHLLEKKISHNIGLILKKGL</sequence>
<dbReference type="InterPro" id="IPR029063">
    <property type="entry name" value="SAM-dependent_MTases_sf"/>
</dbReference>
<name>A0A1F4T8H1_UNCSA</name>
<dbReference type="InterPro" id="IPR052916">
    <property type="entry name" value="Type-I_RE_MTase_Subunit"/>
</dbReference>
<comment type="similarity">
    <text evidence="1">Belongs to the N(4)/N(6)-methyltransferase family.</text>
</comment>
<dbReference type="Proteomes" id="UP000178602">
    <property type="component" value="Unassembled WGS sequence"/>
</dbReference>
<evidence type="ECO:0000259" key="8">
    <source>
        <dbReference type="Pfam" id="PF02384"/>
    </source>
</evidence>
<evidence type="ECO:0000256" key="7">
    <source>
        <dbReference type="ARBA" id="ARBA00047942"/>
    </source>
</evidence>
<keyword evidence="5" id="KW-0949">S-adenosyl-L-methionine</keyword>
<comment type="caution">
    <text evidence="10">The sequence shown here is derived from an EMBL/GenBank/DDBJ whole genome shotgun (WGS) entry which is preliminary data.</text>
</comment>
<dbReference type="SUPFAM" id="SSF53335">
    <property type="entry name" value="S-adenosyl-L-methionine-dependent methyltransferases"/>
    <property type="match status" value="1"/>
</dbReference>
<dbReference type="GO" id="GO:0032259">
    <property type="term" value="P:methylation"/>
    <property type="evidence" value="ECO:0007669"/>
    <property type="project" value="UniProtKB-KW"/>
</dbReference>
<keyword evidence="6" id="KW-0680">Restriction system</keyword>
<dbReference type="Gene3D" id="3.40.50.150">
    <property type="entry name" value="Vaccinia Virus protein VP39"/>
    <property type="match status" value="1"/>
</dbReference>
<evidence type="ECO:0000256" key="2">
    <source>
        <dbReference type="ARBA" id="ARBA00011900"/>
    </source>
</evidence>